<dbReference type="InterPro" id="IPR053147">
    <property type="entry name" value="Hsp_HslJ-like"/>
</dbReference>
<reference evidence="2 3" key="1">
    <citation type="submission" date="2010-04" db="EMBL/GenBank/DDBJ databases">
        <authorList>
            <person name="Qin X."/>
            <person name="Bachman B."/>
            <person name="Battles P."/>
            <person name="Bell A."/>
            <person name="Bess C."/>
            <person name="Bickham C."/>
            <person name="Chaboub L."/>
            <person name="Chen D."/>
            <person name="Coyle M."/>
            <person name="Deiros D.R."/>
            <person name="Dinh H."/>
            <person name="Forbes L."/>
            <person name="Fowler G."/>
            <person name="Francisco L."/>
            <person name="Fu Q."/>
            <person name="Gubbala S."/>
            <person name="Hale W."/>
            <person name="Han Y."/>
            <person name="Hemphill L."/>
            <person name="Highlander S.K."/>
            <person name="Hirani K."/>
            <person name="Hogues M."/>
            <person name="Jackson L."/>
            <person name="Jakkamsetti A."/>
            <person name="Javaid M."/>
            <person name="Jiang H."/>
            <person name="Korchina V."/>
            <person name="Kovar C."/>
            <person name="Lara F."/>
            <person name="Lee S."/>
            <person name="Mata R."/>
            <person name="Mathew T."/>
            <person name="Moen C."/>
            <person name="Morales K."/>
            <person name="Munidasa M."/>
            <person name="Nazareth L."/>
            <person name="Ngo R."/>
            <person name="Nguyen L."/>
            <person name="Okwuonu G."/>
            <person name="Ongeri F."/>
            <person name="Patil S."/>
            <person name="Petrosino J."/>
            <person name="Pham C."/>
            <person name="Pham P."/>
            <person name="Pu L.-L."/>
            <person name="Puazo M."/>
            <person name="Raj R."/>
            <person name="Reid J."/>
            <person name="Rouhana J."/>
            <person name="Saada N."/>
            <person name="Shang Y."/>
            <person name="Simmons D."/>
            <person name="Thornton R."/>
            <person name="Warren J."/>
            <person name="Weissenberger G."/>
            <person name="Zhang J."/>
            <person name="Zhang L."/>
            <person name="Zhou C."/>
            <person name="Zhu D."/>
            <person name="Muzny D."/>
            <person name="Worley K."/>
            <person name="Gibbs R."/>
        </authorList>
    </citation>
    <scope>NUCLEOTIDE SEQUENCE [LARGE SCALE GENOMIC DNA]</scope>
    <source>
        <strain evidence="2 3">ATCC 49957</strain>
    </source>
</reference>
<sequence>MLGAGLLALLAGCASGSGDMASPLAGNWRLDSLGGVALRADGPRAASVEFGPQGRLMGSGGCNRLAGSYSQSGSSLTIGPVASTRMACPDPVATQNETAFLAALQAVASYRYEAGRLILLDARGQPLATLTGP</sequence>
<organism evidence="2 3">
    <name type="scientific">Pseudoroseomonas cervicalis ATCC 49957</name>
    <dbReference type="NCBI Taxonomy" id="525371"/>
    <lineage>
        <taxon>Bacteria</taxon>
        <taxon>Pseudomonadati</taxon>
        <taxon>Pseudomonadota</taxon>
        <taxon>Alphaproteobacteria</taxon>
        <taxon>Acetobacterales</taxon>
        <taxon>Roseomonadaceae</taxon>
        <taxon>Roseomonas</taxon>
    </lineage>
</organism>
<comment type="caution">
    <text evidence="2">The sequence shown here is derived from an EMBL/GenBank/DDBJ whole genome shotgun (WGS) entry which is preliminary data.</text>
</comment>
<name>D5RS05_9PROT</name>
<accession>D5RS05</accession>
<dbReference type="Pfam" id="PF03724">
    <property type="entry name" value="META"/>
    <property type="match status" value="1"/>
</dbReference>
<dbReference type="AlphaFoldDB" id="D5RS05"/>
<dbReference type="HOGENOM" id="CLU_075808_3_3_5"/>
<protein>
    <submittedName>
        <fullName evidence="2">META domain protein</fullName>
    </submittedName>
</protein>
<evidence type="ECO:0000313" key="3">
    <source>
        <dbReference type="Proteomes" id="UP000005324"/>
    </source>
</evidence>
<dbReference type="PANTHER" id="PTHR35535">
    <property type="entry name" value="HEAT SHOCK PROTEIN HSLJ"/>
    <property type="match status" value="1"/>
</dbReference>
<dbReference type="InterPro" id="IPR005184">
    <property type="entry name" value="DUF306_Meta_HslJ"/>
</dbReference>
<dbReference type="InterPro" id="IPR038670">
    <property type="entry name" value="HslJ-like_sf"/>
</dbReference>
<evidence type="ECO:0000313" key="2">
    <source>
        <dbReference type="EMBL" id="EFH09931.1"/>
    </source>
</evidence>
<gene>
    <name evidence="2" type="ORF">HMPREF0731_3867</name>
</gene>
<keyword evidence="3" id="KW-1185">Reference proteome</keyword>
<dbReference type="Proteomes" id="UP000005324">
    <property type="component" value="Unassembled WGS sequence"/>
</dbReference>
<dbReference type="EMBL" id="ADVL01000722">
    <property type="protein sequence ID" value="EFH09931.1"/>
    <property type="molecule type" value="Genomic_DNA"/>
</dbReference>
<dbReference type="Gene3D" id="2.40.128.270">
    <property type="match status" value="1"/>
</dbReference>
<dbReference type="PANTHER" id="PTHR35535:SF1">
    <property type="entry name" value="HEAT SHOCK PROTEIN HSLJ"/>
    <property type="match status" value="1"/>
</dbReference>
<evidence type="ECO:0000259" key="1">
    <source>
        <dbReference type="Pfam" id="PF03724"/>
    </source>
</evidence>
<proteinExistence type="predicted"/>
<feature type="domain" description="DUF306" evidence="1">
    <location>
        <begin position="23"/>
        <end position="130"/>
    </location>
</feature>